<dbReference type="AlphaFoldDB" id="A0A1S2G1S6"/>
<evidence type="ECO:0008006" key="3">
    <source>
        <dbReference type="Google" id="ProtNLM"/>
    </source>
</evidence>
<proteinExistence type="predicted"/>
<organism evidence="1 2">
    <name type="scientific">Acinetobacter baumannii</name>
    <dbReference type="NCBI Taxonomy" id="470"/>
    <lineage>
        <taxon>Bacteria</taxon>
        <taxon>Pseudomonadati</taxon>
        <taxon>Pseudomonadota</taxon>
        <taxon>Gammaproteobacteria</taxon>
        <taxon>Moraxellales</taxon>
        <taxon>Moraxellaceae</taxon>
        <taxon>Acinetobacter</taxon>
        <taxon>Acinetobacter calcoaceticus/baumannii complex</taxon>
    </lineage>
</organism>
<evidence type="ECO:0000313" key="2">
    <source>
        <dbReference type="Proteomes" id="UP000179937"/>
    </source>
</evidence>
<dbReference type="CDD" id="cd14744">
    <property type="entry name" value="PAAR_CT_2"/>
    <property type="match status" value="1"/>
</dbReference>
<evidence type="ECO:0000313" key="1">
    <source>
        <dbReference type="EMBL" id="OIG74683.1"/>
    </source>
</evidence>
<dbReference type="Proteomes" id="UP000179937">
    <property type="component" value="Unassembled WGS sequence"/>
</dbReference>
<name>A0A1S2G1S6_ACIBA</name>
<reference evidence="1 2" key="1">
    <citation type="submission" date="2016-05" db="EMBL/GenBank/DDBJ databases">
        <title>The evolution of Acinetobacter baumannii in vivo.</title>
        <authorList>
            <person name="Hua X."/>
            <person name="Yu Y."/>
        </authorList>
    </citation>
    <scope>NUCLEOTIDE SEQUENCE [LARGE SCALE GENOMIC DNA]</scope>
    <source>
        <strain evidence="1 2">XH647</strain>
    </source>
</reference>
<gene>
    <name evidence="1" type="ORF">A7M90_13145</name>
</gene>
<comment type="caution">
    <text evidence="1">The sequence shown here is derived from an EMBL/GenBank/DDBJ whole genome shotgun (WGS) entry which is preliminary data.</text>
</comment>
<dbReference type="Gene3D" id="2.60.200.60">
    <property type="match status" value="1"/>
</dbReference>
<dbReference type="RefSeq" id="WP_071211535.1">
    <property type="nucleotide sequence ID" value="NZ_CP077835.1"/>
</dbReference>
<protein>
    <recommendedName>
        <fullName evidence="3">PAAR domain-containing protein</fullName>
    </recommendedName>
</protein>
<dbReference type="Pfam" id="PF05488">
    <property type="entry name" value="PAAR_motif"/>
    <property type="match status" value="1"/>
</dbReference>
<accession>A0A1S2G1S6</accession>
<dbReference type="InterPro" id="IPR008727">
    <property type="entry name" value="PAAR_motif"/>
</dbReference>
<sequence>MKPAIVIGNVTDHGGVVSTGDNTYLIDGKAAHVEGMTHFCPKCKVTVTALSSSPLVVINGRAIIVAGDKASCGATFLPSQSLWVRDQGSSSGSGSSSTNDSFVQNSEKENSVVFQFNDPNTGKPLTDFPYELTLPSGEKIQGKTNRAGKTELAVTGVKPEQVKIETLDLSEPMPPLE</sequence>
<dbReference type="EMBL" id="LYKI01000004">
    <property type="protein sequence ID" value="OIG74683.1"/>
    <property type="molecule type" value="Genomic_DNA"/>
</dbReference>